<keyword evidence="1" id="KW-1185">Reference proteome</keyword>
<reference evidence="1" key="1">
    <citation type="submission" date="2014-07" db="EMBL/GenBank/DDBJ databases">
        <authorList>
            <person name="Martin A.A"/>
            <person name="De Silva N."/>
        </authorList>
    </citation>
    <scope>NUCLEOTIDE SEQUENCE</scope>
</reference>
<protein>
    <submittedName>
        <fullName evidence="2">Uncharacterized protein</fullName>
    </submittedName>
</protein>
<evidence type="ECO:0000313" key="2">
    <source>
        <dbReference type="WBParaSite" id="SVE_0714400.1"/>
    </source>
</evidence>
<proteinExistence type="predicted"/>
<evidence type="ECO:0000313" key="1">
    <source>
        <dbReference type="Proteomes" id="UP000035680"/>
    </source>
</evidence>
<accession>A0A0K0FE67</accession>
<sequence>MNEDIYMESSSSDSTQNYNVPPIYFNNKNLMYTNNSNDMNDDKALKNHCNTLILSSHIKEQNQHSIFGAQIGAEILNEAVATEYIQRMKSWCPPQCFEVFFGDVEDTPIEFMKINQLILSQGGTFYGGNIFKVQKYLLSIPQILVKKGILSPAALGNSYIWNNWLADLSMQLNSIEWQAFWYIYSNVFGLHTLPLHLISFFNIFAQNQHSSQQSIEQIIMNAPLNPSFTTYTSSYLNNVPLISNSSVETSILRSNNINQKVLCELSIRESSNNDLTPFYIEKREFFFAFFIKNL</sequence>
<dbReference type="STRING" id="75913.A0A0K0FE67"/>
<dbReference type="AlphaFoldDB" id="A0A0K0FE67"/>
<reference evidence="2" key="2">
    <citation type="submission" date="2015-08" db="UniProtKB">
        <authorList>
            <consortium name="WormBaseParasite"/>
        </authorList>
    </citation>
    <scope>IDENTIFICATION</scope>
</reference>
<name>A0A0K0FE67_STRVS</name>
<dbReference type="WBParaSite" id="SVE_0714400.1">
    <property type="protein sequence ID" value="SVE_0714400.1"/>
    <property type="gene ID" value="SVE_0714400"/>
</dbReference>
<dbReference type="Proteomes" id="UP000035680">
    <property type="component" value="Unassembled WGS sequence"/>
</dbReference>
<organism evidence="1 2">
    <name type="scientific">Strongyloides venezuelensis</name>
    <name type="common">Threadworm</name>
    <dbReference type="NCBI Taxonomy" id="75913"/>
    <lineage>
        <taxon>Eukaryota</taxon>
        <taxon>Metazoa</taxon>
        <taxon>Ecdysozoa</taxon>
        <taxon>Nematoda</taxon>
        <taxon>Chromadorea</taxon>
        <taxon>Rhabditida</taxon>
        <taxon>Tylenchina</taxon>
        <taxon>Panagrolaimomorpha</taxon>
        <taxon>Strongyloidoidea</taxon>
        <taxon>Strongyloididae</taxon>
        <taxon>Strongyloides</taxon>
    </lineage>
</organism>